<organism evidence="5">
    <name type="scientific">marine sediment metagenome</name>
    <dbReference type="NCBI Taxonomy" id="412755"/>
    <lineage>
        <taxon>unclassified sequences</taxon>
        <taxon>metagenomes</taxon>
        <taxon>ecological metagenomes</taxon>
    </lineage>
</organism>
<dbReference type="InterPro" id="IPR050722">
    <property type="entry name" value="Pyruvate:ferred/Flavod_OxRd"/>
</dbReference>
<name>A0A0F9UJY4_9ZZZZ</name>
<dbReference type="NCBIfam" id="TIGR03710">
    <property type="entry name" value="OAFO_sf"/>
    <property type="match status" value="1"/>
</dbReference>
<dbReference type="InterPro" id="IPR019752">
    <property type="entry name" value="Pyrv/ketoisovalerate_OxRed_cat"/>
</dbReference>
<dbReference type="SUPFAM" id="SSF52518">
    <property type="entry name" value="Thiamin diphosphate-binding fold (THDP-binding)"/>
    <property type="match status" value="1"/>
</dbReference>
<dbReference type="Pfam" id="PF01855">
    <property type="entry name" value="POR_N"/>
    <property type="match status" value="1"/>
</dbReference>
<dbReference type="InterPro" id="IPR002869">
    <property type="entry name" value="Pyrv_flavodox_OxRed_cen"/>
</dbReference>
<evidence type="ECO:0000259" key="4">
    <source>
        <dbReference type="Pfam" id="PF17147"/>
    </source>
</evidence>
<sequence length="585" mass="65594">MQKKGKIITDISVMIAGMAGDGVLFTGNVLAKILKRQGWEISTYRDFPSNIRGEPTNYTIRASLEKIYGRGDDIDVFMAFDCDAIFKHAKSMAEGGILLCDGEDIVAPSPSKSKATTYHRFPLRKLALGSFGKEIFKNMIALGALFYILDLDFHIIEQIISEAFLKRKGKEVVRKNIQAIHLGCEQAKELISPEERHSLTRREDYNRLLLSGDEAIAFGALAAGCRFFAAYPICPATEIWQWLAVYLPRFNGLVVQTEDEIAALNMALGASYAGARAMTSTSGPGASLMMEGFSLAGMAEIPIVVAHVQRVGPSTGMPTKTEQSDLNQWIYGSHGDFPRIVLSPGTVEECFEFTIKAFNLAEKYQCPVILLTEQDYGHNFRSANKFDLSKVKIERGKLLSQEKLISINDFKRYKFTPDGVSPRALPGMKNGLHMVESNEHNERGYRNEDPENRIRMMQKRMKKLRSASKDLISPKIWGKKDGEIGIIGVGSTFGPIQEAITLLEKNGIRAKYLQMRTLWPFPSKKVEEFIETCKETFVVENNFSGQLSMLLKSQVRMSFDARNILKYSSQAFRPQEISEQIQKAL</sequence>
<feature type="domain" description="Pyruvate flavodoxin/ferredoxin oxidoreductase pyrimidine binding" evidence="3">
    <location>
        <begin position="219"/>
        <end position="458"/>
    </location>
</feature>
<dbReference type="Gene3D" id="3.40.50.970">
    <property type="match status" value="1"/>
</dbReference>
<dbReference type="SUPFAM" id="SSF53323">
    <property type="entry name" value="Pyruvate-ferredoxin oxidoreductase, PFOR, domain III"/>
    <property type="match status" value="1"/>
</dbReference>
<evidence type="ECO:0000259" key="2">
    <source>
        <dbReference type="Pfam" id="PF01558"/>
    </source>
</evidence>
<dbReference type="Pfam" id="PF17147">
    <property type="entry name" value="PFOR_II"/>
    <property type="match status" value="1"/>
</dbReference>
<dbReference type="SUPFAM" id="SSF52922">
    <property type="entry name" value="TK C-terminal domain-like"/>
    <property type="match status" value="1"/>
</dbReference>
<dbReference type="InterPro" id="IPR022367">
    <property type="entry name" value="2-oxoacid/accept_OxRdtase_asu"/>
</dbReference>
<dbReference type="FunFam" id="3.40.50.970:FF:000022">
    <property type="entry name" value="2-oxoglutarate ferredoxin oxidoreductase alpha subunit"/>
    <property type="match status" value="1"/>
</dbReference>
<gene>
    <name evidence="5" type="ORF">LCGC14_0597830</name>
</gene>
<dbReference type="InterPro" id="IPR033412">
    <property type="entry name" value="PFOR_II"/>
</dbReference>
<evidence type="ECO:0000313" key="5">
    <source>
        <dbReference type="EMBL" id="KKN53888.1"/>
    </source>
</evidence>
<reference evidence="5" key="1">
    <citation type="journal article" date="2015" name="Nature">
        <title>Complex archaea that bridge the gap between prokaryotes and eukaryotes.</title>
        <authorList>
            <person name="Spang A."/>
            <person name="Saw J.H."/>
            <person name="Jorgensen S.L."/>
            <person name="Zaremba-Niedzwiedzka K."/>
            <person name="Martijn J."/>
            <person name="Lind A.E."/>
            <person name="van Eijk R."/>
            <person name="Schleper C."/>
            <person name="Guy L."/>
            <person name="Ettema T.J."/>
        </authorList>
    </citation>
    <scope>NUCLEOTIDE SEQUENCE</scope>
</reference>
<evidence type="ECO:0000259" key="3">
    <source>
        <dbReference type="Pfam" id="PF01855"/>
    </source>
</evidence>
<dbReference type="Gene3D" id="3.40.920.10">
    <property type="entry name" value="Pyruvate-ferredoxin oxidoreductase, PFOR, domain III"/>
    <property type="match status" value="1"/>
</dbReference>
<dbReference type="Gene3D" id="3.40.50.920">
    <property type="match status" value="1"/>
</dbReference>
<dbReference type="PANTHER" id="PTHR32154:SF20">
    <property type="entry name" value="2-OXOGLUTARATE OXIDOREDUCTASE SUBUNIT KORA"/>
    <property type="match status" value="1"/>
</dbReference>
<keyword evidence="1" id="KW-0560">Oxidoreductase</keyword>
<comment type="caution">
    <text evidence="5">The sequence shown here is derived from an EMBL/GenBank/DDBJ whole genome shotgun (WGS) entry which is preliminary data.</text>
</comment>
<feature type="domain" description="Pyruvate:ferredoxin oxidoreductase core" evidence="4">
    <location>
        <begin position="483"/>
        <end position="558"/>
    </location>
</feature>
<dbReference type="Pfam" id="PF01558">
    <property type="entry name" value="POR"/>
    <property type="match status" value="1"/>
</dbReference>
<evidence type="ECO:0008006" key="6">
    <source>
        <dbReference type="Google" id="ProtNLM"/>
    </source>
</evidence>
<dbReference type="GO" id="GO:0016903">
    <property type="term" value="F:oxidoreductase activity, acting on the aldehyde or oxo group of donors"/>
    <property type="evidence" value="ECO:0007669"/>
    <property type="project" value="InterPro"/>
</dbReference>
<dbReference type="GO" id="GO:0006979">
    <property type="term" value="P:response to oxidative stress"/>
    <property type="evidence" value="ECO:0007669"/>
    <property type="project" value="TreeGrafter"/>
</dbReference>
<accession>A0A0F9UJY4</accession>
<dbReference type="InterPro" id="IPR009014">
    <property type="entry name" value="Transketo_C/PFOR_II"/>
</dbReference>
<protein>
    <recommendedName>
        <fullName evidence="6">Pyruvate flavodoxin/ferredoxin oxidoreductase pyrimidine binding domain-containing protein</fullName>
    </recommendedName>
</protein>
<dbReference type="CDD" id="cd07034">
    <property type="entry name" value="TPP_PYR_PFOR_IOR-alpha_like"/>
    <property type="match status" value="1"/>
</dbReference>
<evidence type="ECO:0000256" key="1">
    <source>
        <dbReference type="ARBA" id="ARBA00023002"/>
    </source>
</evidence>
<dbReference type="PANTHER" id="PTHR32154">
    <property type="entry name" value="PYRUVATE-FLAVODOXIN OXIDOREDUCTASE-RELATED"/>
    <property type="match status" value="1"/>
</dbReference>
<proteinExistence type="predicted"/>
<dbReference type="AlphaFoldDB" id="A0A0F9UJY4"/>
<dbReference type="EMBL" id="LAZR01000953">
    <property type="protein sequence ID" value="KKN53888.1"/>
    <property type="molecule type" value="Genomic_DNA"/>
</dbReference>
<feature type="domain" description="Pyruvate/ketoisovalerate oxidoreductase catalytic" evidence="2">
    <location>
        <begin position="19"/>
        <end position="184"/>
    </location>
</feature>
<dbReference type="InterPro" id="IPR002880">
    <property type="entry name" value="Pyrv_Fd/Flavodoxin_OxRdtase_N"/>
</dbReference>
<dbReference type="InterPro" id="IPR029061">
    <property type="entry name" value="THDP-binding"/>
</dbReference>